<dbReference type="SUPFAM" id="SSF55031">
    <property type="entry name" value="Bacterial exopeptidase dimerisation domain"/>
    <property type="match status" value="1"/>
</dbReference>
<reference evidence="4" key="1">
    <citation type="submission" date="2016-05" db="EMBL/GenBank/DDBJ databases">
        <title>Comparative genomics of biotechnologically important yeasts.</title>
        <authorList>
            <consortium name="DOE Joint Genome Institute"/>
            <person name="Riley R."/>
            <person name="Haridas S."/>
            <person name="Wolfe K.H."/>
            <person name="Lopes M.R."/>
            <person name="Hittinger C.T."/>
            <person name="Goker M."/>
            <person name="Salamov A."/>
            <person name="Wisecaver J."/>
            <person name="Long T.M."/>
            <person name="Aerts A.L."/>
            <person name="Barry K."/>
            <person name="Choi C."/>
            <person name="Clum A."/>
            <person name="Coughlan A.Y."/>
            <person name="Deshpande S."/>
            <person name="Douglass A.P."/>
            <person name="Hanson S.J."/>
            <person name="Klenk H.-P."/>
            <person name="Labutti K."/>
            <person name="Lapidus A."/>
            <person name="Lindquist E."/>
            <person name="Lipzen A."/>
            <person name="Meier-Kolthoff J.P."/>
            <person name="Ohm R.A."/>
            <person name="Otillar R.P."/>
            <person name="Pangilinan J."/>
            <person name="Peng Y."/>
            <person name="Rokas A."/>
            <person name="Rosa C.A."/>
            <person name="Scheuner C."/>
            <person name="Sibirny A.A."/>
            <person name="Slot J.C."/>
            <person name="Stielow J.B."/>
            <person name="Sun H."/>
            <person name="Kurtzman C.P."/>
            <person name="Blackwell M."/>
            <person name="Grigoriev I.V."/>
            <person name="Jeffries T.W."/>
        </authorList>
    </citation>
    <scope>NUCLEOTIDE SEQUENCE [LARGE SCALE GENOMIC DNA]</scope>
    <source>
        <strain evidence="4">NRRL Y-2460</strain>
    </source>
</reference>
<name>A0A1E4TTD5_PACTA</name>
<dbReference type="Gene3D" id="3.40.630.10">
    <property type="entry name" value="Zn peptidases"/>
    <property type="match status" value="1"/>
</dbReference>
<dbReference type="Proteomes" id="UP000094236">
    <property type="component" value="Unassembled WGS sequence"/>
</dbReference>
<dbReference type="STRING" id="669874.A0A1E4TTD5"/>
<dbReference type="PANTHER" id="PTHR32494:SF5">
    <property type="entry name" value="ALLANTOATE AMIDOHYDROLASE"/>
    <property type="match status" value="1"/>
</dbReference>
<dbReference type="AlphaFoldDB" id="A0A1E4TTD5"/>
<comment type="similarity">
    <text evidence="1">Belongs to the peptidase M20A family.</text>
</comment>
<dbReference type="PIRSF" id="PIRSF001235">
    <property type="entry name" value="Amidase_carbamoylase"/>
    <property type="match status" value="1"/>
</dbReference>
<dbReference type="CDD" id="cd03884">
    <property type="entry name" value="M20_bAS"/>
    <property type="match status" value="1"/>
</dbReference>
<organism evidence="3 4">
    <name type="scientific">Pachysolen tannophilus NRRL Y-2460</name>
    <dbReference type="NCBI Taxonomy" id="669874"/>
    <lineage>
        <taxon>Eukaryota</taxon>
        <taxon>Fungi</taxon>
        <taxon>Dikarya</taxon>
        <taxon>Ascomycota</taxon>
        <taxon>Saccharomycotina</taxon>
        <taxon>Pichiomycetes</taxon>
        <taxon>Pachysolenaceae</taxon>
        <taxon>Pachysolen</taxon>
    </lineage>
</organism>
<dbReference type="InterPro" id="IPR002933">
    <property type="entry name" value="Peptidase_M20"/>
</dbReference>
<dbReference type="SUPFAM" id="SSF53187">
    <property type="entry name" value="Zn-dependent exopeptidases"/>
    <property type="match status" value="1"/>
</dbReference>
<evidence type="ECO:0000256" key="2">
    <source>
        <dbReference type="ARBA" id="ARBA00022801"/>
    </source>
</evidence>
<keyword evidence="4" id="KW-1185">Reference proteome</keyword>
<evidence type="ECO:0008006" key="5">
    <source>
        <dbReference type="Google" id="ProtNLM"/>
    </source>
</evidence>
<dbReference type="Gene3D" id="3.30.70.360">
    <property type="match status" value="1"/>
</dbReference>
<proteinExistence type="inferred from homology"/>
<dbReference type="Pfam" id="PF01546">
    <property type="entry name" value="Peptidase_M20"/>
    <property type="match status" value="1"/>
</dbReference>
<dbReference type="InterPro" id="IPR036264">
    <property type="entry name" value="Bact_exopeptidase_dim_dom"/>
</dbReference>
<sequence>MPAKALTIAPGRLIKTIHETAQFGAKFAWGSASTETGVCRLALSDEDKKVKDWFYEETKKLGCEIKIDEVGNMFAIYPGKNTGPPTCMGSHLDTQPTGGRYDGILGVLSGLEVLRTFKDNGFTPNYPVGVINWMNEEGARFPQSLMASSVWAGLQTKEEIYKMESVTDSKPVTVKHELERIGYLGDIPANYEANPIAAHFELHIEQGPILEEQKKEIGIVVGVQAYVWYNVIVKGKAQHTGTTPLNSRADALLTASQMVVKANEIAHKNSGLCSVGILNLEPAVANVIPNKVSFTLDARHETDQGLATIINELKEEFELIAEKGNGSKTSKPLKVEFEHIYTSPAVHFNEKCIQCVEESSNALFGEENCIKMISGAGHDSCSTSARVPTGFIFIPSKDGVSHNPEEYSTPEQCENGFKTLLNAVIKYDELRAIGEA</sequence>
<protein>
    <recommendedName>
        <fullName evidence="5">Peptidase M20 dimerisation domain-containing protein</fullName>
    </recommendedName>
</protein>
<gene>
    <name evidence="3" type="ORF">PACTADRAFT_70170</name>
</gene>
<dbReference type="OrthoDB" id="4676at2759"/>
<dbReference type="InterPro" id="IPR010158">
    <property type="entry name" value="Amidase_Cbmase"/>
</dbReference>
<dbReference type="NCBIfam" id="TIGR01879">
    <property type="entry name" value="hydantase"/>
    <property type="match status" value="1"/>
</dbReference>
<dbReference type="PANTHER" id="PTHR32494">
    <property type="entry name" value="ALLANTOATE DEIMINASE-RELATED"/>
    <property type="match status" value="1"/>
</dbReference>
<evidence type="ECO:0000313" key="4">
    <source>
        <dbReference type="Proteomes" id="UP000094236"/>
    </source>
</evidence>
<dbReference type="EMBL" id="KV454015">
    <property type="protein sequence ID" value="ODV95005.1"/>
    <property type="molecule type" value="Genomic_DNA"/>
</dbReference>
<keyword evidence="2" id="KW-0378">Hydrolase</keyword>
<evidence type="ECO:0000313" key="3">
    <source>
        <dbReference type="EMBL" id="ODV95005.1"/>
    </source>
</evidence>
<accession>A0A1E4TTD5</accession>
<evidence type="ECO:0000256" key="1">
    <source>
        <dbReference type="ARBA" id="ARBA00006247"/>
    </source>
</evidence>
<dbReference type="GO" id="GO:0016813">
    <property type="term" value="F:hydrolase activity, acting on carbon-nitrogen (but not peptide) bonds, in linear amidines"/>
    <property type="evidence" value="ECO:0007669"/>
    <property type="project" value="InterPro"/>
</dbReference>